<feature type="transmembrane region" description="Helical" evidence="2">
    <location>
        <begin position="155"/>
        <end position="177"/>
    </location>
</feature>
<gene>
    <name evidence="4" type="ORF">F3Y22_tig00110482pilonHSYRG00846</name>
</gene>
<dbReference type="Gene3D" id="1.20.1280.50">
    <property type="match status" value="1"/>
</dbReference>
<reference evidence="4" key="1">
    <citation type="submission" date="2019-09" db="EMBL/GenBank/DDBJ databases">
        <title>Draft genome information of white flower Hibiscus syriacus.</title>
        <authorList>
            <person name="Kim Y.-M."/>
        </authorList>
    </citation>
    <scope>NUCLEOTIDE SEQUENCE [LARGE SCALE GENOMIC DNA]</scope>
    <source>
        <strain evidence="4">YM2019G1</strain>
    </source>
</reference>
<dbReference type="Gene3D" id="3.30.420.40">
    <property type="match status" value="1"/>
</dbReference>
<comment type="caution">
    <text evidence="4">The sequence shown here is derived from an EMBL/GenBank/DDBJ whole genome shotgun (WGS) entry which is preliminary data.</text>
</comment>
<dbReference type="InterPro" id="IPR036047">
    <property type="entry name" value="F-box-like_dom_sf"/>
</dbReference>
<dbReference type="Proteomes" id="UP000436088">
    <property type="component" value="Unassembled WGS sequence"/>
</dbReference>
<dbReference type="Pfam" id="PF12937">
    <property type="entry name" value="F-box-like"/>
    <property type="match status" value="1"/>
</dbReference>
<dbReference type="PANTHER" id="PTHR11937">
    <property type="entry name" value="ACTIN"/>
    <property type="match status" value="1"/>
</dbReference>
<evidence type="ECO:0000313" key="5">
    <source>
        <dbReference type="Proteomes" id="UP000436088"/>
    </source>
</evidence>
<comment type="similarity">
    <text evidence="1">Belongs to the actin family.</text>
</comment>
<dbReference type="EMBL" id="VEPZ02001007">
    <property type="protein sequence ID" value="KAE8702752.1"/>
    <property type="molecule type" value="Genomic_DNA"/>
</dbReference>
<dbReference type="SUPFAM" id="SSF53067">
    <property type="entry name" value="Actin-like ATPase domain"/>
    <property type="match status" value="2"/>
</dbReference>
<evidence type="ECO:0000259" key="3">
    <source>
        <dbReference type="PROSITE" id="PS50181"/>
    </source>
</evidence>
<evidence type="ECO:0000256" key="2">
    <source>
        <dbReference type="SAM" id="Phobius"/>
    </source>
</evidence>
<dbReference type="Pfam" id="PF00022">
    <property type="entry name" value="Actin"/>
    <property type="match status" value="2"/>
</dbReference>
<feature type="domain" description="F-box" evidence="3">
    <location>
        <begin position="40"/>
        <end position="86"/>
    </location>
</feature>
<dbReference type="InterPro" id="IPR001810">
    <property type="entry name" value="F-box_dom"/>
</dbReference>
<keyword evidence="2" id="KW-0812">Transmembrane</keyword>
<name>A0A6A3AIV4_HIBSY</name>
<sequence>MATLLRKVWGSVSNRTSSPFQTASSSSSIAATLLDSSSLGVLFDSIPLDILLQILRLVGPKDAIKLSYVSRAWRLLVSDNRLWIYFLQNHQHNGDHWDSVFFAEMNLRVGYPLQPFPSHAGELSFVRIYGQRAQVPGSVIIDVKLWAVLDLSSSFLLLLVTMAVPAIASLVGASMLVHLGSRLLFWNSGTSNLHCILDLDIFLPRFIAGCQVRPSTQPIVLSIPLCHYDDTDSAKASRRQLRDAIHTVLFDMNVPAVCAVSQATLALFAARRTSGIVVNIGFQVTSVVPILNGKVMHKVGFEVIGLGALKLTGYLRELLQQNNVNFESLYTVRTLKENLCYVATDYKTELSKILEHHWRFQLWAGLLCQRNAFKLERSYSSPVLQECKRAMGLHQAVALCMDHCHAAELTGDDAWFKTIVLSGGTGCLPGLAERLENELYEILSPSVANGIKVIPPPHGVDTAWFGAKFISNMQVTDMSSRCMFILESSLMHSEVLGYGLKWHRLFRAASFSVKHIPRLVVHNKKAVPT</sequence>
<dbReference type="SMART" id="SM00268">
    <property type="entry name" value="ACTIN"/>
    <property type="match status" value="1"/>
</dbReference>
<proteinExistence type="inferred from homology"/>
<dbReference type="SUPFAM" id="SSF81383">
    <property type="entry name" value="F-box domain"/>
    <property type="match status" value="1"/>
</dbReference>
<keyword evidence="5" id="KW-1185">Reference proteome</keyword>
<dbReference type="InterPro" id="IPR043129">
    <property type="entry name" value="ATPase_NBD"/>
</dbReference>
<dbReference type="Gene3D" id="3.90.640.10">
    <property type="entry name" value="Actin, Chain A, domain 4"/>
    <property type="match status" value="1"/>
</dbReference>
<dbReference type="AlphaFoldDB" id="A0A6A3AIV4"/>
<dbReference type="SMART" id="SM00256">
    <property type="entry name" value="FBOX"/>
    <property type="match status" value="1"/>
</dbReference>
<keyword evidence="2" id="KW-1133">Transmembrane helix</keyword>
<protein>
    <submittedName>
        <fullName evidence="4">Actin-related protein 8</fullName>
    </submittedName>
</protein>
<dbReference type="PROSITE" id="PS50181">
    <property type="entry name" value="FBOX"/>
    <property type="match status" value="1"/>
</dbReference>
<evidence type="ECO:0000256" key="1">
    <source>
        <dbReference type="RuleBase" id="RU000487"/>
    </source>
</evidence>
<keyword evidence="2" id="KW-0472">Membrane</keyword>
<accession>A0A6A3AIV4</accession>
<organism evidence="4 5">
    <name type="scientific">Hibiscus syriacus</name>
    <name type="common">Rose of Sharon</name>
    <dbReference type="NCBI Taxonomy" id="106335"/>
    <lineage>
        <taxon>Eukaryota</taxon>
        <taxon>Viridiplantae</taxon>
        <taxon>Streptophyta</taxon>
        <taxon>Embryophyta</taxon>
        <taxon>Tracheophyta</taxon>
        <taxon>Spermatophyta</taxon>
        <taxon>Magnoliopsida</taxon>
        <taxon>eudicotyledons</taxon>
        <taxon>Gunneridae</taxon>
        <taxon>Pentapetalae</taxon>
        <taxon>rosids</taxon>
        <taxon>malvids</taxon>
        <taxon>Malvales</taxon>
        <taxon>Malvaceae</taxon>
        <taxon>Malvoideae</taxon>
        <taxon>Hibiscus</taxon>
    </lineage>
</organism>
<dbReference type="InterPro" id="IPR004000">
    <property type="entry name" value="Actin"/>
</dbReference>
<evidence type="ECO:0000313" key="4">
    <source>
        <dbReference type="EMBL" id="KAE8702752.1"/>
    </source>
</evidence>